<proteinExistence type="predicted"/>
<protein>
    <submittedName>
        <fullName evidence="2">Uncharacterized protein</fullName>
    </submittedName>
</protein>
<feature type="signal peptide" evidence="1">
    <location>
        <begin position="1"/>
        <end position="15"/>
    </location>
</feature>
<evidence type="ECO:0000313" key="2">
    <source>
        <dbReference type="EMBL" id="OZC09727.1"/>
    </source>
</evidence>
<keyword evidence="1" id="KW-0732">Signal</keyword>
<evidence type="ECO:0000256" key="1">
    <source>
        <dbReference type="SAM" id="SignalP"/>
    </source>
</evidence>
<sequence length="112" mass="11884">MLLLIVFLILAPALSFGMNSLGYGWSIPPYGAANGGYGYAYGNQPYASSYYQPQPYSYTSNLDRISHGFRNYIYPAYYYLPSLSNLLKSGAYGALKGAGAGAAIGGIVGLLG</sequence>
<keyword evidence="3" id="KW-1185">Reference proteome</keyword>
<evidence type="ECO:0000313" key="3">
    <source>
        <dbReference type="Proteomes" id="UP000242913"/>
    </source>
</evidence>
<name>A0A238BWM2_9BILA</name>
<accession>A0A238BWM2</accession>
<reference evidence="2 3" key="1">
    <citation type="submission" date="2015-12" db="EMBL/GenBank/DDBJ databases">
        <title>Draft genome of the nematode, Onchocerca flexuosa.</title>
        <authorList>
            <person name="Mitreva M."/>
        </authorList>
    </citation>
    <scope>NUCLEOTIDE SEQUENCE [LARGE SCALE GENOMIC DNA]</scope>
    <source>
        <strain evidence="2">Red Deer</strain>
    </source>
</reference>
<dbReference type="Proteomes" id="UP000242913">
    <property type="component" value="Unassembled WGS sequence"/>
</dbReference>
<dbReference type="AlphaFoldDB" id="A0A238BWM2"/>
<feature type="chain" id="PRO_5012014426" evidence="1">
    <location>
        <begin position="16"/>
        <end position="112"/>
    </location>
</feature>
<gene>
    <name evidence="2" type="ORF">X798_03130</name>
</gene>
<organism evidence="2 3">
    <name type="scientific">Onchocerca flexuosa</name>
    <dbReference type="NCBI Taxonomy" id="387005"/>
    <lineage>
        <taxon>Eukaryota</taxon>
        <taxon>Metazoa</taxon>
        <taxon>Ecdysozoa</taxon>
        <taxon>Nematoda</taxon>
        <taxon>Chromadorea</taxon>
        <taxon>Rhabditida</taxon>
        <taxon>Spirurina</taxon>
        <taxon>Spiruromorpha</taxon>
        <taxon>Filarioidea</taxon>
        <taxon>Onchocercidae</taxon>
        <taxon>Onchocerca</taxon>
    </lineage>
</organism>
<dbReference type="EMBL" id="KZ269991">
    <property type="protein sequence ID" value="OZC09727.1"/>
    <property type="molecule type" value="Genomic_DNA"/>
</dbReference>